<protein>
    <submittedName>
        <fullName evidence="1">Uncharacterized protein</fullName>
    </submittedName>
</protein>
<evidence type="ECO:0000313" key="1">
    <source>
        <dbReference type="EMBL" id="KAG8194317.1"/>
    </source>
</evidence>
<comment type="caution">
    <text evidence="1">The sequence shown here is derived from an EMBL/GenBank/DDBJ whole genome shotgun (WGS) entry which is preliminary data.</text>
</comment>
<evidence type="ECO:0000313" key="2">
    <source>
        <dbReference type="Proteomes" id="UP000827092"/>
    </source>
</evidence>
<dbReference type="AlphaFoldDB" id="A0AAV6VCR6"/>
<dbReference type="EMBL" id="JAFNEN010000105">
    <property type="protein sequence ID" value="KAG8194317.1"/>
    <property type="molecule type" value="Genomic_DNA"/>
</dbReference>
<proteinExistence type="predicted"/>
<accession>A0AAV6VCR6</accession>
<gene>
    <name evidence="1" type="ORF">JTE90_004545</name>
</gene>
<reference evidence="1 2" key="1">
    <citation type="journal article" date="2022" name="Nat. Ecol. Evol.">
        <title>A masculinizing supergene underlies an exaggerated male reproductive morph in a spider.</title>
        <authorList>
            <person name="Hendrickx F."/>
            <person name="De Corte Z."/>
            <person name="Sonet G."/>
            <person name="Van Belleghem S.M."/>
            <person name="Kostlbacher S."/>
            <person name="Vangestel C."/>
        </authorList>
    </citation>
    <scope>NUCLEOTIDE SEQUENCE [LARGE SCALE GENOMIC DNA]</scope>
    <source>
        <strain evidence="1">W744_W776</strain>
    </source>
</reference>
<keyword evidence="2" id="KW-1185">Reference proteome</keyword>
<dbReference type="Proteomes" id="UP000827092">
    <property type="component" value="Unassembled WGS sequence"/>
</dbReference>
<name>A0AAV6VCR6_9ARAC</name>
<organism evidence="1 2">
    <name type="scientific">Oedothorax gibbosus</name>
    <dbReference type="NCBI Taxonomy" id="931172"/>
    <lineage>
        <taxon>Eukaryota</taxon>
        <taxon>Metazoa</taxon>
        <taxon>Ecdysozoa</taxon>
        <taxon>Arthropoda</taxon>
        <taxon>Chelicerata</taxon>
        <taxon>Arachnida</taxon>
        <taxon>Araneae</taxon>
        <taxon>Araneomorphae</taxon>
        <taxon>Entelegynae</taxon>
        <taxon>Araneoidea</taxon>
        <taxon>Linyphiidae</taxon>
        <taxon>Erigoninae</taxon>
        <taxon>Oedothorax</taxon>
    </lineage>
</organism>
<sequence>MSGCIKQEHPLEWICKVPAQSMVDTKQTITNKFSFSEFANKVQQGQAERISSLKQTNEFRGYYACLYSMLPGSFMPGTYGNSMQAWVRLLPSIGHCKPCFKDGQKGC</sequence>